<dbReference type="GeneTree" id="ENSGT00940000164936"/>
<dbReference type="AlphaFoldDB" id="A0A3Q2XVH0"/>
<name>A0A3Q2XVH0_HIPCM</name>
<dbReference type="GO" id="GO:0000978">
    <property type="term" value="F:RNA polymerase II cis-regulatory region sequence-specific DNA binding"/>
    <property type="evidence" value="ECO:0007669"/>
    <property type="project" value="TreeGrafter"/>
</dbReference>
<evidence type="ECO:0000313" key="3">
    <source>
        <dbReference type="Proteomes" id="UP000264820"/>
    </source>
</evidence>
<keyword evidence="3" id="KW-1185">Reference proteome</keyword>
<dbReference type="InterPro" id="IPR031373">
    <property type="entry name" value="Ciart"/>
</dbReference>
<dbReference type="STRING" id="109280.ENSHCOP00000004321"/>
<reference evidence="2" key="1">
    <citation type="submission" date="2025-08" db="UniProtKB">
        <authorList>
            <consortium name="Ensembl"/>
        </authorList>
    </citation>
    <scope>IDENTIFICATION</scope>
</reference>
<dbReference type="Ensembl" id="ENSHCOT00000007237.1">
    <property type="protein sequence ID" value="ENSHCOP00000004321.1"/>
    <property type="gene ID" value="ENSHCOG00000005761.1"/>
</dbReference>
<dbReference type="PANTHER" id="PTHR35441:SF1">
    <property type="entry name" value="CIRCADIAN-ASSOCIATED TRANSCRIPTIONAL REPRESSOR"/>
    <property type="match status" value="1"/>
</dbReference>
<evidence type="ECO:0000256" key="1">
    <source>
        <dbReference type="SAM" id="MobiDB-lite"/>
    </source>
</evidence>
<dbReference type="PANTHER" id="PTHR35441">
    <property type="entry name" value="CIRCADIAN-ASSOCIATED TRANSCRIPTIONAL REPRESSOR"/>
    <property type="match status" value="1"/>
</dbReference>
<dbReference type="GO" id="GO:0032922">
    <property type="term" value="P:circadian regulation of gene expression"/>
    <property type="evidence" value="ECO:0007669"/>
    <property type="project" value="InterPro"/>
</dbReference>
<dbReference type="GeneID" id="109513136"/>
<dbReference type="RefSeq" id="XP_019720931.1">
    <property type="nucleotide sequence ID" value="XM_019865372.1"/>
</dbReference>
<accession>A0A3Q2XVH0</accession>
<dbReference type="GO" id="GO:0005634">
    <property type="term" value="C:nucleus"/>
    <property type="evidence" value="ECO:0007669"/>
    <property type="project" value="TreeGrafter"/>
</dbReference>
<sequence>MNPLGASSQWPPYNLHPSTLSYILSESELTEDEGDILSEGEEDLGPGKVFSGYEGCFRGRLDKMYSRSKRAHHKVHVGGKAKYHLSPGAPAGASSSPSAGDLAFTQKCTDLHSFICPLMDLLHGLKTGRFNKGLTSFQQSVAMDRLQRILGILQRPEMGERYLRNLLQIEGMLKVWFPQVAPRPTVTLAQSFTPKLMTPWRQNQLSMPVKKRKFTWSDSDYSETEPPKKKIPLPESCPTVTPCSLSSSAAGTAGKQETPKDAKVNWGHAFELANRTFSPLPQEHEISSTACTVAQDKSISSSADMKSANVCNDTMMCQSE</sequence>
<dbReference type="Proteomes" id="UP000264820">
    <property type="component" value="Unplaced"/>
</dbReference>
<dbReference type="KEGG" id="hcq:109513136"/>
<protein>
    <submittedName>
        <fullName evidence="2">Uncharacterized LOC109513136</fullName>
    </submittedName>
</protein>
<dbReference type="GO" id="GO:0045892">
    <property type="term" value="P:negative regulation of DNA-templated transcription"/>
    <property type="evidence" value="ECO:0007669"/>
    <property type="project" value="TreeGrafter"/>
</dbReference>
<proteinExistence type="predicted"/>
<reference evidence="2" key="2">
    <citation type="submission" date="2025-09" db="UniProtKB">
        <authorList>
            <consortium name="Ensembl"/>
        </authorList>
    </citation>
    <scope>IDENTIFICATION</scope>
</reference>
<dbReference type="OMA" id="LTFAKKC"/>
<organism evidence="2 3">
    <name type="scientific">Hippocampus comes</name>
    <name type="common">Tiger tail seahorse</name>
    <dbReference type="NCBI Taxonomy" id="109280"/>
    <lineage>
        <taxon>Eukaryota</taxon>
        <taxon>Metazoa</taxon>
        <taxon>Chordata</taxon>
        <taxon>Craniata</taxon>
        <taxon>Vertebrata</taxon>
        <taxon>Euteleostomi</taxon>
        <taxon>Actinopterygii</taxon>
        <taxon>Neopterygii</taxon>
        <taxon>Teleostei</taxon>
        <taxon>Neoteleostei</taxon>
        <taxon>Acanthomorphata</taxon>
        <taxon>Syngnathiaria</taxon>
        <taxon>Syngnathiformes</taxon>
        <taxon>Syngnathoidei</taxon>
        <taxon>Syngnathidae</taxon>
        <taxon>Hippocampus</taxon>
    </lineage>
</organism>
<dbReference type="Pfam" id="PF15673">
    <property type="entry name" value="Ciart"/>
    <property type="match status" value="1"/>
</dbReference>
<dbReference type="OrthoDB" id="8942320at2759"/>
<dbReference type="CTD" id="564009"/>
<evidence type="ECO:0000313" key="2">
    <source>
        <dbReference type="Ensembl" id="ENSHCOP00000004321.1"/>
    </source>
</evidence>
<feature type="region of interest" description="Disordered" evidence="1">
    <location>
        <begin position="242"/>
        <end position="261"/>
    </location>
</feature>
<feature type="region of interest" description="Disordered" evidence="1">
    <location>
        <begin position="217"/>
        <end position="236"/>
    </location>
</feature>